<feature type="region of interest" description="Disordered" evidence="1">
    <location>
        <begin position="1"/>
        <end position="48"/>
    </location>
</feature>
<keyword evidence="4" id="KW-1185">Reference proteome</keyword>
<dbReference type="Proteomes" id="UP001180020">
    <property type="component" value="Unassembled WGS sequence"/>
</dbReference>
<evidence type="ECO:0000313" key="4">
    <source>
        <dbReference type="Proteomes" id="UP001180020"/>
    </source>
</evidence>
<protein>
    <recommendedName>
        <fullName evidence="2">Senescence domain-containing protein</fullName>
    </recommendedName>
</protein>
<dbReference type="GO" id="GO:0005886">
    <property type="term" value="C:plasma membrane"/>
    <property type="evidence" value="ECO:0007669"/>
    <property type="project" value="TreeGrafter"/>
</dbReference>
<evidence type="ECO:0000259" key="2">
    <source>
        <dbReference type="Pfam" id="PF06911"/>
    </source>
</evidence>
<reference evidence="3" key="2">
    <citation type="submission" date="2023-06" db="EMBL/GenBank/DDBJ databases">
        <authorList>
            <person name="Ma L."/>
            <person name="Liu K.-W."/>
            <person name="Li Z."/>
            <person name="Hsiao Y.-Y."/>
            <person name="Qi Y."/>
            <person name="Fu T."/>
            <person name="Tang G."/>
            <person name="Zhang D."/>
            <person name="Sun W.-H."/>
            <person name="Liu D.-K."/>
            <person name="Li Y."/>
            <person name="Chen G.-Z."/>
            <person name="Liu X.-D."/>
            <person name="Liao X.-Y."/>
            <person name="Jiang Y.-T."/>
            <person name="Yu X."/>
            <person name="Hao Y."/>
            <person name="Huang J."/>
            <person name="Zhao X.-W."/>
            <person name="Ke S."/>
            <person name="Chen Y.-Y."/>
            <person name="Wu W.-L."/>
            <person name="Hsu J.-L."/>
            <person name="Lin Y.-F."/>
            <person name="Huang M.-D."/>
            <person name="Li C.-Y."/>
            <person name="Huang L."/>
            <person name="Wang Z.-W."/>
            <person name="Zhao X."/>
            <person name="Zhong W.-Y."/>
            <person name="Peng D.-H."/>
            <person name="Ahmad S."/>
            <person name="Lan S."/>
            <person name="Zhang J.-S."/>
            <person name="Tsai W.-C."/>
            <person name="Van De Peer Y."/>
            <person name="Liu Z.-J."/>
        </authorList>
    </citation>
    <scope>NUCLEOTIDE SEQUENCE</scope>
    <source>
        <strain evidence="3">CP</strain>
        <tissue evidence="3">Leaves</tissue>
    </source>
</reference>
<feature type="domain" description="Senescence" evidence="2">
    <location>
        <begin position="256"/>
        <end position="443"/>
    </location>
</feature>
<sequence length="455" mass="48724">MQKPSQKTPLYPQVIESNPDSHSPFRSNPNPSSSSLYPSVGSSMEAAPKASAPMYPSVDVNDLVENLFPDIHKDDDEEVVPSRNATTAIVEEALVKIPGAIVHLIDRQDSVELASGDLTVVRLRQGNDAVAILVRVDGKGGDCLQWPLAKDEAVVKLDVAHYFFTLRVPDGKAEVDSDSILNYGLTFSASKGRDGLLRELDGVLDNYSAFSVQKVSKKVEEIGKVGRAVEEEKAAGAYWTTLAPNVEDYSGSVARVIAAGSGQLIKGIFWCGDVTVDRIKWGNEFMKKRMDPNSKPAEISPEALRRIKRVKKVSKMSDKVVSGILSGVVKVSGYFTSSVVNSKAGKKFFGLLPGEIVLASLDGFGKVCDAVEHVGKNVLSTSSVVTTGLVSHRYGDQAAEITQEGLGAAGHALGTAWAVFKIRKALNPKSAIKPTTLVKTAAKTASVELKGKKSK</sequence>
<dbReference type="Pfam" id="PF06911">
    <property type="entry name" value="Senescence"/>
    <property type="match status" value="1"/>
</dbReference>
<dbReference type="EMBL" id="JAUJYO010000003">
    <property type="protein sequence ID" value="KAK1321998.1"/>
    <property type="molecule type" value="Genomic_DNA"/>
</dbReference>
<dbReference type="PANTHER" id="PTHR21068:SF43">
    <property type="entry name" value="SPARTIN"/>
    <property type="match status" value="1"/>
</dbReference>
<feature type="compositionally biased region" description="Low complexity" evidence="1">
    <location>
        <begin position="21"/>
        <end position="43"/>
    </location>
</feature>
<comment type="caution">
    <text evidence="3">The sequence shown here is derived from an EMBL/GenBank/DDBJ whole genome shotgun (WGS) entry which is preliminary data.</text>
</comment>
<dbReference type="PANTHER" id="PTHR21068">
    <property type="entry name" value="SPARTIN"/>
    <property type="match status" value="1"/>
</dbReference>
<proteinExistence type="predicted"/>
<organism evidence="3 4">
    <name type="scientific">Acorus calamus</name>
    <name type="common">Sweet flag</name>
    <dbReference type="NCBI Taxonomy" id="4465"/>
    <lineage>
        <taxon>Eukaryota</taxon>
        <taxon>Viridiplantae</taxon>
        <taxon>Streptophyta</taxon>
        <taxon>Embryophyta</taxon>
        <taxon>Tracheophyta</taxon>
        <taxon>Spermatophyta</taxon>
        <taxon>Magnoliopsida</taxon>
        <taxon>Liliopsida</taxon>
        <taxon>Acoraceae</taxon>
        <taxon>Acorus</taxon>
    </lineage>
</organism>
<name>A0AAV9FCE3_ACOCL</name>
<reference evidence="3" key="1">
    <citation type="journal article" date="2023" name="Nat. Commun.">
        <title>Diploid and tetraploid genomes of Acorus and the evolution of monocots.</title>
        <authorList>
            <person name="Ma L."/>
            <person name="Liu K.W."/>
            <person name="Li Z."/>
            <person name="Hsiao Y.Y."/>
            <person name="Qi Y."/>
            <person name="Fu T."/>
            <person name="Tang G.D."/>
            <person name="Zhang D."/>
            <person name="Sun W.H."/>
            <person name="Liu D.K."/>
            <person name="Li Y."/>
            <person name="Chen G.Z."/>
            <person name="Liu X.D."/>
            <person name="Liao X.Y."/>
            <person name="Jiang Y.T."/>
            <person name="Yu X."/>
            <person name="Hao Y."/>
            <person name="Huang J."/>
            <person name="Zhao X.W."/>
            <person name="Ke S."/>
            <person name="Chen Y.Y."/>
            <person name="Wu W.L."/>
            <person name="Hsu J.L."/>
            <person name="Lin Y.F."/>
            <person name="Huang M.D."/>
            <person name="Li C.Y."/>
            <person name="Huang L."/>
            <person name="Wang Z.W."/>
            <person name="Zhao X."/>
            <person name="Zhong W.Y."/>
            <person name="Peng D.H."/>
            <person name="Ahmad S."/>
            <person name="Lan S."/>
            <person name="Zhang J.S."/>
            <person name="Tsai W.C."/>
            <person name="Van de Peer Y."/>
            <person name="Liu Z.J."/>
        </authorList>
    </citation>
    <scope>NUCLEOTIDE SEQUENCE</scope>
    <source>
        <strain evidence="3">CP</strain>
    </source>
</reference>
<accession>A0AAV9FCE3</accession>
<dbReference type="InterPro" id="IPR045036">
    <property type="entry name" value="Spartin-like"/>
</dbReference>
<gene>
    <name evidence="3" type="ORF">QJS10_CPA03g02260</name>
</gene>
<evidence type="ECO:0000313" key="3">
    <source>
        <dbReference type="EMBL" id="KAK1321998.1"/>
    </source>
</evidence>
<dbReference type="InterPro" id="IPR009686">
    <property type="entry name" value="Senescence/spartin_C"/>
</dbReference>
<evidence type="ECO:0000256" key="1">
    <source>
        <dbReference type="SAM" id="MobiDB-lite"/>
    </source>
</evidence>
<dbReference type="AlphaFoldDB" id="A0AAV9FCE3"/>